<reference evidence="2 3" key="1">
    <citation type="submission" date="2021-10" db="EMBL/GenBank/DDBJ databases">
        <authorList>
            <person name="Criscuolo A."/>
        </authorList>
    </citation>
    <scope>NUCLEOTIDE SEQUENCE [LARGE SCALE GENOMIC DNA]</scope>
    <source>
        <strain evidence="3">CIP 111899</strain>
    </source>
</reference>
<dbReference type="Pfam" id="PF17369">
    <property type="entry name" value="DUF5391"/>
    <property type="match status" value="1"/>
</dbReference>
<keyword evidence="1" id="KW-1133">Transmembrane helix</keyword>
<organism evidence="2 3">
    <name type="scientific">Bacillus rhizoplanae</name>
    <dbReference type="NCBI Taxonomy" id="2880966"/>
    <lineage>
        <taxon>Bacteria</taxon>
        <taxon>Bacillati</taxon>
        <taxon>Bacillota</taxon>
        <taxon>Bacilli</taxon>
        <taxon>Bacillales</taxon>
        <taxon>Bacillaceae</taxon>
        <taxon>Bacillus</taxon>
    </lineage>
</organism>
<dbReference type="Proteomes" id="UP000789423">
    <property type="component" value="Unassembled WGS sequence"/>
</dbReference>
<keyword evidence="1" id="KW-0812">Transmembrane</keyword>
<accession>A0ABM8YGS8</accession>
<gene>
    <name evidence="2" type="ORF">BACCIP111899_04288</name>
</gene>
<evidence type="ECO:0000313" key="2">
    <source>
        <dbReference type="EMBL" id="CAG9615052.1"/>
    </source>
</evidence>
<proteinExistence type="predicted"/>
<feature type="transmembrane region" description="Helical" evidence="1">
    <location>
        <begin position="46"/>
        <end position="68"/>
    </location>
</feature>
<protein>
    <submittedName>
        <fullName evidence="2">Uncharacterized protein</fullName>
    </submittedName>
</protein>
<evidence type="ECO:0000256" key="1">
    <source>
        <dbReference type="SAM" id="Phobius"/>
    </source>
</evidence>
<keyword evidence="3" id="KW-1185">Reference proteome</keyword>
<dbReference type="EMBL" id="CAKJTI010000052">
    <property type="protein sequence ID" value="CAG9615052.1"/>
    <property type="molecule type" value="Genomic_DNA"/>
</dbReference>
<comment type="caution">
    <text evidence="2">The sequence shown here is derived from an EMBL/GenBank/DDBJ whole genome shotgun (WGS) entry which is preliminary data.</text>
</comment>
<name>A0ABM8YGS8_9BACI</name>
<sequence length="86" mass="9221">MTKETNKSRVIFMTLVSALLFCSLLIAGSLSPLADSGPRANKFGTMGMWTAIGMALSTYLLPLILYIAGLNIMKFVMAVFCGLGLL</sequence>
<keyword evidence="1" id="KW-0472">Membrane</keyword>
<dbReference type="InterPro" id="IPR020204">
    <property type="entry name" value="Uncharacterised_YxaJ"/>
</dbReference>
<evidence type="ECO:0000313" key="3">
    <source>
        <dbReference type="Proteomes" id="UP000789423"/>
    </source>
</evidence>